<sequence length="332" mass="37434">MKKKATLEKTKRILSGIKQLPEVTDESLYKGQMDVWKEVGHLLDGYMQFFESLNPEKDANLTDAELDQRVSRLYDAVHYGEMEYIARDLEQKRKEYPDNQEMRELLNKMFYTTYATIETGGKNSDFVGFLRDDIYPKQKRFNELYRSLSSKPWTPLVPAKPIAKPSVPLTPLVPAQRIQKPETPETPEITTHQETREEAVPYQTITRENADLPKGEKRLVTKGEAGVRTVVEEVKMQGEELVFRTVISDTITKPAIDEVVEIGTKEVNKKVAKTPAPDKKGDGKTVAGKKGQQARGKNGRVLPRTNAVPSLLSFVGVALAGLTGLFAKNRKK</sequence>
<dbReference type="Gene3D" id="2.20.230.10">
    <property type="entry name" value="Resuscitation-promoting factor rpfb"/>
    <property type="match status" value="1"/>
</dbReference>
<accession>A0A1Q8EAJ6</accession>
<evidence type="ECO:0000256" key="3">
    <source>
        <dbReference type="SAM" id="Phobius"/>
    </source>
</evidence>
<gene>
    <name evidence="5" type="ORF">BU202_00490</name>
</gene>
<evidence type="ECO:0000256" key="2">
    <source>
        <dbReference type="SAM" id="MobiDB-lite"/>
    </source>
</evidence>
<dbReference type="RefSeq" id="WP_075103849.1">
    <property type="nucleotide sequence ID" value="NZ_MSJM01000001.1"/>
</dbReference>
<keyword evidence="3" id="KW-1133">Transmembrane helix</keyword>
<keyword evidence="3" id="KW-0472">Membrane</keyword>
<feature type="transmembrane region" description="Helical" evidence="3">
    <location>
        <begin position="307"/>
        <end position="327"/>
    </location>
</feature>
<keyword evidence="1" id="KW-0732">Signal</keyword>
<dbReference type="Gene3D" id="1.20.140.130">
    <property type="match status" value="1"/>
</dbReference>
<dbReference type="Pfam" id="PF07501">
    <property type="entry name" value="G5"/>
    <property type="match status" value="1"/>
</dbReference>
<organism evidence="5 6">
    <name type="scientific">Streptococcus cuniculi</name>
    <dbReference type="NCBI Taxonomy" id="1432788"/>
    <lineage>
        <taxon>Bacteria</taxon>
        <taxon>Bacillati</taxon>
        <taxon>Bacillota</taxon>
        <taxon>Bacilli</taxon>
        <taxon>Lactobacillales</taxon>
        <taxon>Streptococcaceae</taxon>
        <taxon>Streptococcus</taxon>
    </lineage>
</organism>
<keyword evidence="3" id="KW-0812">Transmembrane</keyword>
<dbReference type="NCBIfam" id="TIGR01167">
    <property type="entry name" value="LPXTG_anchor"/>
    <property type="match status" value="1"/>
</dbReference>
<feature type="domain" description="G5" evidence="4">
    <location>
        <begin position="186"/>
        <end position="266"/>
    </location>
</feature>
<proteinExistence type="predicted"/>
<evidence type="ECO:0000256" key="1">
    <source>
        <dbReference type="ARBA" id="ARBA00022729"/>
    </source>
</evidence>
<dbReference type="Pfam" id="PF16828">
    <property type="entry name" value="GAGBD"/>
    <property type="match status" value="1"/>
</dbReference>
<dbReference type="EMBL" id="MSJM01000001">
    <property type="protein sequence ID" value="OLF48803.1"/>
    <property type="molecule type" value="Genomic_DNA"/>
</dbReference>
<dbReference type="AlphaFoldDB" id="A0A1Q8EAJ6"/>
<keyword evidence="6" id="KW-1185">Reference proteome</keyword>
<feature type="region of interest" description="Disordered" evidence="2">
    <location>
        <begin position="271"/>
        <end position="303"/>
    </location>
</feature>
<dbReference type="OrthoDB" id="2224532at2"/>
<protein>
    <recommendedName>
        <fullName evidence="4">G5 domain-containing protein</fullName>
    </recommendedName>
</protein>
<comment type="caution">
    <text evidence="5">The sequence shown here is derived from an EMBL/GenBank/DDBJ whole genome shotgun (WGS) entry which is preliminary data.</text>
</comment>
<evidence type="ECO:0000313" key="6">
    <source>
        <dbReference type="Proteomes" id="UP000186890"/>
    </source>
</evidence>
<dbReference type="SMART" id="SM01208">
    <property type="entry name" value="G5"/>
    <property type="match status" value="1"/>
</dbReference>
<reference evidence="6" key="1">
    <citation type="submission" date="2016-12" db="EMBL/GenBank/DDBJ databases">
        <authorList>
            <person name="Gulvik C.A."/>
        </authorList>
    </citation>
    <scope>NUCLEOTIDE SEQUENCE [LARGE SCALE GENOMIC DNA]</scope>
    <source>
        <strain evidence="6">NED12-00049-6B</strain>
    </source>
</reference>
<evidence type="ECO:0000259" key="4">
    <source>
        <dbReference type="PROSITE" id="PS51109"/>
    </source>
</evidence>
<dbReference type="PROSITE" id="PS51109">
    <property type="entry name" value="G5"/>
    <property type="match status" value="1"/>
</dbReference>
<name>A0A1Q8EAJ6_9STRE</name>
<dbReference type="InterPro" id="IPR038349">
    <property type="entry name" value="GAG_BD_sf"/>
</dbReference>
<dbReference type="InterPro" id="IPR031792">
    <property type="entry name" value="GAG_BD"/>
</dbReference>
<dbReference type="Proteomes" id="UP000186890">
    <property type="component" value="Unassembled WGS sequence"/>
</dbReference>
<evidence type="ECO:0000313" key="5">
    <source>
        <dbReference type="EMBL" id="OLF48803.1"/>
    </source>
</evidence>
<dbReference type="InterPro" id="IPR011098">
    <property type="entry name" value="G5_dom"/>
</dbReference>